<dbReference type="EMBL" id="DF237006">
    <property type="protein sequence ID" value="GAQ80587.1"/>
    <property type="molecule type" value="Genomic_DNA"/>
</dbReference>
<proteinExistence type="predicted"/>
<evidence type="ECO:0000313" key="1">
    <source>
        <dbReference type="EMBL" id="GAQ80587.1"/>
    </source>
</evidence>
<protein>
    <submittedName>
        <fullName evidence="1">Uncharacterized protein</fullName>
    </submittedName>
</protein>
<dbReference type="Proteomes" id="UP000054558">
    <property type="component" value="Unassembled WGS sequence"/>
</dbReference>
<reference evidence="1 2" key="1">
    <citation type="journal article" date="2014" name="Nat. Commun.">
        <title>Klebsormidium flaccidum genome reveals primary factors for plant terrestrial adaptation.</title>
        <authorList>
            <person name="Hori K."/>
            <person name="Maruyama F."/>
            <person name="Fujisawa T."/>
            <person name="Togashi T."/>
            <person name="Yamamoto N."/>
            <person name="Seo M."/>
            <person name="Sato S."/>
            <person name="Yamada T."/>
            <person name="Mori H."/>
            <person name="Tajima N."/>
            <person name="Moriyama T."/>
            <person name="Ikeuchi M."/>
            <person name="Watanabe M."/>
            <person name="Wada H."/>
            <person name="Kobayashi K."/>
            <person name="Saito M."/>
            <person name="Masuda T."/>
            <person name="Sasaki-Sekimoto Y."/>
            <person name="Mashiguchi K."/>
            <person name="Awai K."/>
            <person name="Shimojima M."/>
            <person name="Masuda S."/>
            <person name="Iwai M."/>
            <person name="Nobusawa T."/>
            <person name="Narise T."/>
            <person name="Kondo S."/>
            <person name="Saito H."/>
            <person name="Sato R."/>
            <person name="Murakawa M."/>
            <person name="Ihara Y."/>
            <person name="Oshima-Yamada Y."/>
            <person name="Ohtaka K."/>
            <person name="Satoh M."/>
            <person name="Sonobe K."/>
            <person name="Ishii M."/>
            <person name="Ohtani R."/>
            <person name="Kanamori-Sato M."/>
            <person name="Honoki R."/>
            <person name="Miyazaki D."/>
            <person name="Mochizuki H."/>
            <person name="Umetsu J."/>
            <person name="Higashi K."/>
            <person name="Shibata D."/>
            <person name="Kamiya Y."/>
            <person name="Sato N."/>
            <person name="Nakamura Y."/>
            <person name="Tabata S."/>
            <person name="Ida S."/>
            <person name="Kurokawa K."/>
            <person name="Ohta H."/>
        </authorList>
    </citation>
    <scope>NUCLEOTIDE SEQUENCE [LARGE SCALE GENOMIC DNA]</scope>
    <source>
        <strain evidence="1 2">NIES-2285</strain>
    </source>
</reference>
<gene>
    <name evidence="1" type="ORF">KFL_000570340</name>
</gene>
<sequence length="204" mass="23107">MRRLCHWTFVLQSEHISRDFHESVSYVHKLPGAKNQVLGALGWSLLSRLAGERALSNQQHPQDSKCLTKDNTVQVQVGSDKVRYIARSIAHQVIGDLTRRYGAGRLLTADGVGILTPLLALEKGEYTYEPDPAIDFTFKWTDSDDEVFEEVVRLNDQSDLIHVLKVPIRGGQLPPYWLKRAVLYEARKHSTRQGIYPRATGEAE</sequence>
<organism evidence="1 2">
    <name type="scientific">Klebsormidium nitens</name>
    <name type="common">Green alga</name>
    <name type="synonym">Ulothrix nitens</name>
    <dbReference type="NCBI Taxonomy" id="105231"/>
    <lineage>
        <taxon>Eukaryota</taxon>
        <taxon>Viridiplantae</taxon>
        <taxon>Streptophyta</taxon>
        <taxon>Klebsormidiophyceae</taxon>
        <taxon>Klebsormidiales</taxon>
        <taxon>Klebsormidiaceae</taxon>
        <taxon>Klebsormidium</taxon>
    </lineage>
</organism>
<evidence type="ECO:0000313" key="2">
    <source>
        <dbReference type="Proteomes" id="UP000054558"/>
    </source>
</evidence>
<dbReference type="AlphaFoldDB" id="A0A0U9HU04"/>
<keyword evidence="2" id="KW-1185">Reference proteome</keyword>
<name>A0A0U9HU04_KLENI</name>
<accession>A0A0U9HU04</accession>